<protein>
    <submittedName>
        <fullName evidence="2">(northern house mosquito) hypothetical protein</fullName>
    </submittedName>
</protein>
<accession>A0A8D8F8E2</accession>
<feature type="transmembrane region" description="Helical" evidence="1">
    <location>
        <begin position="12"/>
        <end position="44"/>
    </location>
</feature>
<keyword evidence="1" id="KW-0472">Membrane</keyword>
<dbReference type="EMBL" id="HBUE01042180">
    <property type="protein sequence ID" value="CAG6461159.1"/>
    <property type="molecule type" value="Transcribed_RNA"/>
</dbReference>
<reference evidence="2" key="1">
    <citation type="submission" date="2021-05" db="EMBL/GenBank/DDBJ databases">
        <authorList>
            <person name="Alioto T."/>
            <person name="Alioto T."/>
            <person name="Gomez Garrido J."/>
        </authorList>
    </citation>
    <scope>NUCLEOTIDE SEQUENCE</scope>
</reference>
<dbReference type="EMBL" id="HBUE01042177">
    <property type="protein sequence ID" value="CAG6461158.1"/>
    <property type="molecule type" value="Transcribed_RNA"/>
</dbReference>
<proteinExistence type="predicted"/>
<organism evidence="2">
    <name type="scientific">Culex pipiens</name>
    <name type="common">House mosquito</name>
    <dbReference type="NCBI Taxonomy" id="7175"/>
    <lineage>
        <taxon>Eukaryota</taxon>
        <taxon>Metazoa</taxon>
        <taxon>Ecdysozoa</taxon>
        <taxon>Arthropoda</taxon>
        <taxon>Hexapoda</taxon>
        <taxon>Insecta</taxon>
        <taxon>Pterygota</taxon>
        <taxon>Neoptera</taxon>
        <taxon>Endopterygota</taxon>
        <taxon>Diptera</taxon>
        <taxon>Nematocera</taxon>
        <taxon>Culicoidea</taxon>
        <taxon>Culicidae</taxon>
        <taxon>Culicinae</taxon>
        <taxon>Culicini</taxon>
        <taxon>Culex</taxon>
        <taxon>Culex</taxon>
    </lineage>
</organism>
<sequence length="116" mass="13706">MFTRCLSHVFVFSIYLSLFQVFLFALIFLITFLFLLISSVLLFIKKKNVFAVPPSSCRASQIHKVPRKTLRNWMKRWDIKSAYPMPRQLKEAAEKKRIIKELTEQAQQLSDELTTH</sequence>
<dbReference type="AlphaFoldDB" id="A0A8D8F8E2"/>
<evidence type="ECO:0000256" key="1">
    <source>
        <dbReference type="SAM" id="Phobius"/>
    </source>
</evidence>
<name>A0A8D8F8E2_CULPI</name>
<keyword evidence="1" id="KW-1133">Transmembrane helix</keyword>
<keyword evidence="1" id="KW-0812">Transmembrane</keyword>
<evidence type="ECO:0000313" key="2">
    <source>
        <dbReference type="EMBL" id="CAG6461158.1"/>
    </source>
</evidence>